<name>A0A1A2T479_MYCNT</name>
<feature type="compositionally biased region" description="Basic and acidic residues" evidence="6">
    <location>
        <begin position="296"/>
        <end position="315"/>
    </location>
</feature>
<feature type="domain" description="Methyltransferase small" evidence="7">
    <location>
        <begin position="113"/>
        <end position="203"/>
    </location>
</feature>
<gene>
    <name evidence="5" type="primary">prmC</name>
    <name evidence="9" type="ORF">A5683_03250</name>
</gene>
<evidence type="ECO:0000256" key="4">
    <source>
        <dbReference type="ARBA" id="ARBA00048391"/>
    </source>
</evidence>
<dbReference type="CDD" id="cd02440">
    <property type="entry name" value="AdoMet_MTases"/>
    <property type="match status" value="1"/>
</dbReference>
<dbReference type="HAMAP" id="MF_02126">
    <property type="entry name" value="RF_methyltr_PrmC"/>
    <property type="match status" value="1"/>
</dbReference>
<dbReference type="Pfam" id="PF17827">
    <property type="entry name" value="PrmC_N"/>
    <property type="match status" value="1"/>
</dbReference>
<evidence type="ECO:0000256" key="6">
    <source>
        <dbReference type="SAM" id="MobiDB-lite"/>
    </source>
</evidence>
<organism evidence="9 10">
    <name type="scientific">Mycobacterium mantenii</name>
    <dbReference type="NCBI Taxonomy" id="560555"/>
    <lineage>
        <taxon>Bacteria</taxon>
        <taxon>Bacillati</taxon>
        <taxon>Actinomycetota</taxon>
        <taxon>Actinomycetes</taxon>
        <taxon>Mycobacteriales</taxon>
        <taxon>Mycobacteriaceae</taxon>
        <taxon>Mycobacterium</taxon>
        <taxon>Mycobacterium avium complex (MAC)</taxon>
    </lineage>
</organism>
<dbReference type="EC" id="2.1.1.297" evidence="5"/>
<dbReference type="NCBIfam" id="TIGR00536">
    <property type="entry name" value="hemK_fam"/>
    <property type="match status" value="1"/>
</dbReference>
<evidence type="ECO:0000256" key="5">
    <source>
        <dbReference type="HAMAP-Rule" id="MF_02126"/>
    </source>
</evidence>
<protein>
    <recommendedName>
        <fullName evidence="5">Release factor glutamine methyltransferase</fullName>
        <shortName evidence="5">RF MTase</shortName>
        <ecNumber evidence="5">2.1.1.297</ecNumber>
    </recommendedName>
    <alternativeName>
        <fullName evidence="5">N5-glutamine methyltransferase PrmC</fullName>
    </alternativeName>
    <alternativeName>
        <fullName evidence="5">Protein-(glutamine-N5) MTase PrmC</fullName>
    </alternativeName>
    <alternativeName>
        <fullName evidence="5">Protein-glutamine N-methyltransferase PrmC</fullName>
    </alternativeName>
</protein>
<dbReference type="PANTHER" id="PTHR18895">
    <property type="entry name" value="HEMK METHYLTRANSFERASE"/>
    <property type="match status" value="1"/>
</dbReference>
<reference evidence="9 10" key="1">
    <citation type="submission" date="2016-06" db="EMBL/GenBank/DDBJ databases">
        <authorList>
            <person name="Kjaerup R.B."/>
            <person name="Dalgaard T.S."/>
            <person name="Juul-Madsen H.R."/>
        </authorList>
    </citation>
    <scope>NUCLEOTIDE SEQUENCE [LARGE SCALE GENOMIC DNA]</scope>
    <source>
        <strain evidence="9 10">E152</strain>
    </source>
</reference>
<dbReference type="PROSITE" id="PS00092">
    <property type="entry name" value="N6_MTASE"/>
    <property type="match status" value="1"/>
</dbReference>
<dbReference type="AlphaFoldDB" id="A0A1A2T479"/>
<comment type="catalytic activity">
    <reaction evidence="4 5">
        <text>L-glutaminyl-[peptide chain release factor] + S-adenosyl-L-methionine = N(5)-methyl-L-glutaminyl-[peptide chain release factor] + S-adenosyl-L-homocysteine + H(+)</text>
        <dbReference type="Rhea" id="RHEA:42896"/>
        <dbReference type="Rhea" id="RHEA-COMP:10271"/>
        <dbReference type="Rhea" id="RHEA-COMP:10272"/>
        <dbReference type="ChEBI" id="CHEBI:15378"/>
        <dbReference type="ChEBI" id="CHEBI:30011"/>
        <dbReference type="ChEBI" id="CHEBI:57856"/>
        <dbReference type="ChEBI" id="CHEBI:59789"/>
        <dbReference type="ChEBI" id="CHEBI:61891"/>
        <dbReference type="EC" id="2.1.1.297"/>
    </reaction>
</comment>
<accession>A0A1A2T479</accession>
<evidence type="ECO:0000256" key="3">
    <source>
        <dbReference type="ARBA" id="ARBA00022691"/>
    </source>
</evidence>
<dbReference type="InterPro" id="IPR007848">
    <property type="entry name" value="Small_mtfrase_dom"/>
</dbReference>
<dbReference type="InterPro" id="IPR050320">
    <property type="entry name" value="N5-glutamine_MTase"/>
</dbReference>
<feature type="binding site" evidence="5">
    <location>
        <position position="148"/>
    </location>
    <ligand>
        <name>S-adenosyl-L-methionine</name>
        <dbReference type="ChEBI" id="CHEBI:59789"/>
    </ligand>
</feature>
<dbReference type="OrthoDB" id="9800643at2"/>
<dbReference type="SUPFAM" id="SSF53335">
    <property type="entry name" value="S-adenosyl-L-methionine-dependent methyltransferases"/>
    <property type="match status" value="1"/>
</dbReference>
<dbReference type="InterPro" id="IPR029063">
    <property type="entry name" value="SAM-dependent_MTases_sf"/>
</dbReference>
<dbReference type="EMBL" id="LZJU01000146">
    <property type="protein sequence ID" value="OBH70837.1"/>
    <property type="molecule type" value="Genomic_DNA"/>
</dbReference>
<dbReference type="Gene3D" id="3.40.50.150">
    <property type="entry name" value="Vaccinia Virus protein VP39"/>
    <property type="match status" value="1"/>
</dbReference>
<keyword evidence="1 5" id="KW-0489">Methyltransferase</keyword>
<dbReference type="PANTHER" id="PTHR18895:SF74">
    <property type="entry name" value="MTRF1L RELEASE FACTOR GLUTAMINE METHYLTRANSFERASE"/>
    <property type="match status" value="1"/>
</dbReference>
<comment type="caution">
    <text evidence="9">The sequence shown here is derived from an EMBL/GenBank/DDBJ whole genome shotgun (WGS) entry which is preliminary data.</text>
</comment>
<evidence type="ECO:0000256" key="1">
    <source>
        <dbReference type="ARBA" id="ARBA00022603"/>
    </source>
</evidence>
<dbReference type="GO" id="GO:0003676">
    <property type="term" value="F:nucleic acid binding"/>
    <property type="evidence" value="ECO:0007669"/>
    <property type="project" value="InterPro"/>
</dbReference>
<keyword evidence="2 5" id="KW-0808">Transferase</keyword>
<feature type="region of interest" description="Disordered" evidence="6">
    <location>
        <begin position="284"/>
        <end position="315"/>
    </location>
</feature>
<dbReference type="InterPro" id="IPR019874">
    <property type="entry name" value="RF_methyltr_PrmC"/>
</dbReference>
<evidence type="ECO:0000313" key="10">
    <source>
        <dbReference type="Proteomes" id="UP000092389"/>
    </source>
</evidence>
<dbReference type="NCBIfam" id="TIGR03534">
    <property type="entry name" value="RF_mod_PrmC"/>
    <property type="match status" value="1"/>
</dbReference>
<dbReference type="GO" id="GO:0102559">
    <property type="term" value="F:peptide chain release factor N(5)-glutamine methyltransferase activity"/>
    <property type="evidence" value="ECO:0007669"/>
    <property type="project" value="UniProtKB-EC"/>
</dbReference>
<dbReference type="Proteomes" id="UP000092389">
    <property type="component" value="Unassembled WGS sequence"/>
</dbReference>
<evidence type="ECO:0000259" key="8">
    <source>
        <dbReference type="Pfam" id="PF17827"/>
    </source>
</evidence>
<keyword evidence="3 5" id="KW-0949">S-adenosyl-L-methionine</keyword>
<evidence type="ECO:0000256" key="2">
    <source>
        <dbReference type="ARBA" id="ARBA00022679"/>
    </source>
</evidence>
<comment type="function">
    <text evidence="5">Methylates the class 1 translation termination release factors RF1/PrfA and RF2/PrfB on the glutamine residue of the universally conserved GGQ motif.</text>
</comment>
<evidence type="ECO:0000313" key="9">
    <source>
        <dbReference type="EMBL" id="OBH70837.1"/>
    </source>
</evidence>
<comment type="caution">
    <text evidence="5">Lacks conserved residue(s) required for the propagation of feature annotation.</text>
</comment>
<dbReference type="InterPro" id="IPR040758">
    <property type="entry name" value="PrmC_N"/>
</dbReference>
<feature type="binding site" evidence="5">
    <location>
        <begin position="196"/>
        <end position="199"/>
    </location>
    <ligand>
        <name>substrate</name>
    </ligand>
</feature>
<sequence length="315" mass="34049">MSRSGTIQLSLRRAIDDAAATLAEAGIDSARWDAEQLAAHLAGTDRGRLPLLESPGEDFYGRYRDVVAARAQRVPLQHLLGAAPFGPVLLHVGPGVFIPRPETEALLEWAIAQQFASQSVIVDLCTGSGALAVALAHHRPAARILAIDNSDAALEYARRNAQATAIELLRADVTELASEPGLLAELDGRVDMVVANPPYVPDDAVLDPEVAQHDPHQAVFGGPDGLAVIAPLVRLAGRWLRPGGLIGVEHDDTTSAQTVELFDRTREFDDIRARHDLTGRPRFVTARRKVTAGESGARDSRRDDAERSDEEERRT</sequence>
<comment type="similarity">
    <text evidence="5">Belongs to the protein N5-glutamine methyltransferase family. PrmC subfamily.</text>
</comment>
<dbReference type="InterPro" id="IPR002052">
    <property type="entry name" value="DNA_methylase_N6_adenine_CS"/>
</dbReference>
<dbReference type="GO" id="GO:0032259">
    <property type="term" value="P:methylation"/>
    <property type="evidence" value="ECO:0007669"/>
    <property type="project" value="UniProtKB-KW"/>
</dbReference>
<proteinExistence type="inferred from homology"/>
<dbReference type="Gene3D" id="1.10.8.10">
    <property type="entry name" value="DNA helicase RuvA subunit, C-terminal domain"/>
    <property type="match status" value="1"/>
</dbReference>
<dbReference type="InterPro" id="IPR004556">
    <property type="entry name" value="HemK-like"/>
</dbReference>
<feature type="binding site" evidence="5">
    <location>
        <position position="196"/>
    </location>
    <ligand>
        <name>S-adenosyl-L-methionine</name>
        <dbReference type="ChEBI" id="CHEBI:59789"/>
    </ligand>
</feature>
<evidence type="ECO:0000259" key="7">
    <source>
        <dbReference type="Pfam" id="PF05175"/>
    </source>
</evidence>
<feature type="domain" description="Release factor glutamine methyltransferase N-terminal" evidence="8">
    <location>
        <begin position="14"/>
        <end position="81"/>
    </location>
</feature>
<dbReference type="Pfam" id="PF05175">
    <property type="entry name" value="MTS"/>
    <property type="match status" value="1"/>
</dbReference>